<name>A0ABP9RL54_9ACTN</name>
<feature type="region of interest" description="Disordered" evidence="1">
    <location>
        <begin position="256"/>
        <end position="322"/>
    </location>
</feature>
<keyword evidence="3" id="KW-1185">Reference proteome</keyword>
<evidence type="ECO:0000313" key="2">
    <source>
        <dbReference type="EMBL" id="GAA5179076.1"/>
    </source>
</evidence>
<organism evidence="2 3">
    <name type="scientific">Rugosimonospora acidiphila</name>
    <dbReference type="NCBI Taxonomy" id="556531"/>
    <lineage>
        <taxon>Bacteria</taxon>
        <taxon>Bacillati</taxon>
        <taxon>Actinomycetota</taxon>
        <taxon>Actinomycetes</taxon>
        <taxon>Micromonosporales</taxon>
        <taxon>Micromonosporaceae</taxon>
        <taxon>Rugosimonospora</taxon>
    </lineage>
</organism>
<evidence type="ECO:0000313" key="3">
    <source>
        <dbReference type="Proteomes" id="UP001501570"/>
    </source>
</evidence>
<evidence type="ECO:0000256" key="1">
    <source>
        <dbReference type="SAM" id="MobiDB-lite"/>
    </source>
</evidence>
<proteinExistence type="predicted"/>
<dbReference type="Proteomes" id="UP001501570">
    <property type="component" value="Unassembled WGS sequence"/>
</dbReference>
<comment type="caution">
    <text evidence="2">The sequence shown here is derived from an EMBL/GenBank/DDBJ whole genome shotgun (WGS) entry which is preliminary data.</text>
</comment>
<sequence length="322" mass="33375">MRGGEWTAVFDVEEDERGAGDVPDAPRVEADQLQSGKGFLQQGVGAFADAVDPADDLVVGALICSELTTGGFFDRVEDRWGHIDVAQVSQRRHAVVGGDLKAWQQAVGGAGAGGVVLASRAHVGGPDQEAGRVGEDLDVVAVVLALARPPQVGPVRAGSRDPVGVDERAVQVDVGVACDFRRGQCRVQVRGERGEHVDALVQVVVGGALGDPVVGGELADTGVVREPAQHKHRLRERAQCPGVAPGADLGAMLLQQPGQEPHGLPPDGQGGGEHDGIVCKTGHGKASGTRQVSVSVLIPATSPSCFTRDQGTDRTRPKVRTA</sequence>
<gene>
    <name evidence="2" type="ORF">GCM10023322_07970</name>
</gene>
<dbReference type="EMBL" id="BAABJQ010000002">
    <property type="protein sequence ID" value="GAA5179076.1"/>
    <property type="molecule type" value="Genomic_DNA"/>
</dbReference>
<protein>
    <submittedName>
        <fullName evidence="2">Uncharacterized protein</fullName>
    </submittedName>
</protein>
<reference evidence="3" key="1">
    <citation type="journal article" date="2019" name="Int. J. Syst. Evol. Microbiol.">
        <title>The Global Catalogue of Microorganisms (GCM) 10K type strain sequencing project: providing services to taxonomists for standard genome sequencing and annotation.</title>
        <authorList>
            <consortium name="The Broad Institute Genomics Platform"/>
            <consortium name="The Broad Institute Genome Sequencing Center for Infectious Disease"/>
            <person name="Wu L."/>
            <person name="Ma J."/>
        </authorList>
    </citation>
    <scope>NUCLEOTIDE SEQUENCE [LARGE SCALE GENOMIC DNA]</scope>
    <source>
        <strain evidence="3">JCM 18304</strain>
    </source>
</reference>
<accession>A0ABP9RL54</accession>